<dbReference type="GeneID" id="100497858"/>
<dbReference type="AGR" id="Xenbase:XB-GENE-29083895"/>
<evidence type="ECO:0000256" key="2">
    <source>
        <dbReference type="SAM" id="MobiDB-lite"/>
    </source>
</evidence>
<dbReference type="KEGG" id="xtr:100497858"/>
<feature type="region of interest" description="Disordered" evidence="2">
    <location>
        <begin position="173"/>
        <end position="194"/>
    </location>
</feature>
<evidence type="ECO:0000256" key="1">
    <source>
        <dbReference type="SAM" id="Coils"/>
    </source>
</evidence>
<dbReference type="OrthoDB" id="10505612at2759"/>
<organism evidence="3 4">
    <name type="scientific">Xenopus tropicalis</name>
    <name type="common">Western clawed frog</name>
    <name type="synonym">Silurana tropicalis</name>
    <dbReference type="NCBI Taxonomy" id="8364"/>
    <lineage>
        <taxon>Eukaryota</taxon>
        <taxon>Metazoa</taxon>
        <taxon>Chordata</taxon>
        <taxon>Craniata</taxon>
        <taxon>Vertebrata</taxon>
        <taxon>Euteleostomi</taxon>
        <taxon>Amphibia</taxon>
        <taxon>Batrachia</taxon>
        <taxon>Anura</taxon>
        <taxon>Pipoidea</taxon>
        <taxon>Pipidae</taxon>
        <taxon>Xenopodinae</taxon>
        <taxon>Xenopus</taxon>
        <taxon>Silurana</taxon>
    </lineage>
</organism>
<proteinExistence type="predicted"/>
<dbReference type="RefSeq" id="XP_031750695.1">
    <property type="nucleotide sequence ID" value="XM_031894835.1"/>
</dbReference>
<dbReference type="AlphaFoldDB" id="A0A8J1J108"/>
<keyword evidence="3" id="KW-1185">Reference proteome</keyword>
<evidence type="ECO:0000313" key="3">
    <source>
        <dbReference type="Proteomes" id="UP000008143"/>
    </source>
</evidence>
<evidence type="ECO:0000313" key="4">
    <source>
        <dbReference type="RefSeq" id="XP_031750695.1"/>
    </source>
</evidence>
<gene>
    <name evidence="4 5" type="primary">LOC100497858</name>
</gene>
<protein>
    <submittedName>
        <fullName evidence="4">LOW QUALITY PROTEIN: titin</fullName>
    </submittedName>
</protein>
<reference evidence="4" key="1">
    <citation type="submission" date="2025-08" db="UniProtKB">
        <authorList>
            <consortium name="RefSeq"/>
        </authorList>
    </citation>
    <scope>IDENTIFICATION</scope>
    <source>
        <strain evidence="4">Nigerian</strain>
        <tissue evidence="4">Liver and blood</tissue>
    </source>
</reference>
<accession>A0A8J1J108</accession>
<evidence type="ECO:0000313" key="5">
    <source>
        <dbReference type="Xenbase" id="XB-GENE-29083895"/>
    </source>
</evidence>
<keyword evidence="1" id="KW-0175">Coiled coil</keyword>
<dbReference type="Proteomes" id="UP000008143">
    <property type="component" value="Chromosome 10"/>
</dbReference>
<dbReference type="Xenbase" id="XB-GENE-29083895">
    <property type="gene designation" value="LOC100497858"/>
</dbReference>
<sequence>MDSSDEDDFLTAAEKKDLLTEALEEMKRKVAQIKESNRNQRAEIVAVERDVEFTRKELEQLTVEKEALQLEAEGLEDQLQNLNLESQMVEQQYEEMRKKVERIETLIDPQFQKSMQVVLDNLNTIVNLLYQEGVISDQPCPESEYLPITPVPSASESLPLVAPKYLPKTPVPPASKTLPEVQPKSLPVTPMSSTTKCLPEVQPEYFPITPVPSASESLPLVAPKPFPIAPVPSASESLPLVEPKYLPKTPVPPASKTLPEVQPKSLPVTPMSSITKCLPEVQPEYLPKTPVPPASKTLPEVQPKYLPITPVPSASASLPLVQPEISSTKKMKISEIEIEEGESSIKKPKMLKEHIKETEIYEIEEGGEELVEEEREEKKLEVSDPKLGKTTELSPFLIPYVPKKKSPNDKWAINYTAFVNYYFQTNFQGKFSQQFIDDCIQQGRAYNIFPSLAKQADDTQVYTRMATLKRQMAESKRKTEEMTVMKTV</sequence>
<name>A0A8J1J108_XENTR</name>
<feature type="coiled-coil region" evidence="1">
    <location>
        <begin position="16"/>
        <end position="106"/>
    </location>
</feature>